<evidence type="ECO:0000256" key="1">
    <source>
        <dbReference type="SAM" id="Phobius"/>
    </source>
</evidence>
<protein>
    <submittedName>
        <fullName evidence="2">DUF6122 family protein</fullName>
    </submittedName>
</protein>
<sequence length="106" mass="12451">MLRFILHYGIHFILPIFVGIIFFKEHRLKIILILLGGILIDVDHLWANPIFDPDRCSIGYHFLHGYWAIALYLALFFYKRTRIIGLALLIHILADSVDCWLYSLPI</sequence>
<proteinExistence type="predicted"/>
<organism evidence="2 3">
    <name type="scientific">Cerina litoralis</name>
    <dbReference type="NCBI Taxonomy" id="2874477"/>
    <lineage>
        <taxon>Bacteria</taxon>
        <taxon>Pseudomonadati</taxon>
        <taxon>Bacteroidota</taxon>
        <taxon>Flavobacteriia</taxon>
        <taxon>Flavobacteriales</taxon>
        <taxon>Flavobacteriaceae</taxon>
        <taxon>Cerina</taxon>
    </lineage>
</organism>
<dbReference type="InterPro" id="IPR046125">
    <property type="entry name" value="DUF6122"/>
</dbReference>
<feature type="transmembrane region" description="Helical" evidence="1">
    <location>
        <begin position="30"/>
        <end position="47"/>
    </location>
</feature>
<reference evidence="2" key="1">
    <citation type="submission" date="2023-02" db="EMBL/GenBank/DDBJ databases">
        <title>Genome of Flavobacteriaceae gen. nov. sp. strain F89.</title>
        <authorList>
            <person name="Wang Y."/>
        </authorList>
    </citation>
    <scope>NUCLEOTIDE SEQUENCE</scope>
    <source>
        <strain evidence="2">F89</strain>
    </source>
</reference>
<gene>
    <name evidence="2" type="ORF">K8352_02420</name>
</gene>
<feature type="transmembrane region" description="Helical" evidence="1">
    <location>
        <begin position="83"/>
        <end position="103"/>
    </location>
</feature>
<evidence type="ECO:0000313" key="2">
    <source>
        <dbReference type="EMBL" id="MCG2459599.1"/>
    </source>
</evidence>
<dbReference type="Pfam" id="PF19617">
    <property type="entry name" value="DUF6122"/>
    <property type="match status" value="1"/>
</dbReference>
<evidence type="ECO:0000313" key="3">
    <source>
        <dbReference type="Proteomes" id="UP001200642"/>
    </source>
</evidence>
<dbReference type="RefSeq" id="WP_317900739.1">
    <property type="nucleotide sequence ID" value="NZ_JAIRBC010000002.1"/>
</dbReference>
<keyword evidence="3" id="KW-1185">Reference proteome</keyword>
<dbReference type="AlphaFoldDB" id="A0AAE3JN77"/>
<feature type="transmembrane region" description="Helical" evidence="1">
    <location>
        <begin position="59"/>
        <end position="78"/>
    </location>
</feature>
<keyword evidence="1" id="KW-0472">Membrane</keyword>
<dbReference type="EMBL" id="JAIRBC010000002">
    <property type="protein sequence ID" value="MCG2459599.1"/>
    <property type="molecule type" value="Genomic_DNA"/>
</dbReference>
<keyword evidence="1" id="KW-1133">Transmembrane helix</keyword>
<name>A0AAE3JN77_9FLAO</name>
<accession>A0AAE3JN77</accession>
<dbReference type="Proteomes" id="UP001200642">
    <property type="component" value="Unassembled WGS sequence"/>
</dbReference>
<feature type="transmembrane region" description="Helical" evidence="1">
    <location>
        <begin position="6"/>
        <end position="23"/>
    </location>
</feature>
<comment type="caution">
    <text evidence="2">The sequence shown here is derived from an EMBL/GenBank/DDBJ whole genome shotgun (WGS) entry which is preliminary data.</text>
</comment>
<keyword evidence="1" id="KW-0812">Transmembrane</keyword>